<evidence type="ECO:0000313" key="9">
    <source>
        <dbReference type="EMBL" id="CAG1854863.1"/>
    </source>
</evidence>
<keyword evidence="3" id="KW-0134">Cell wall</keyword>
<dbReference type="InterPro" id="IPR000743">
    <property type="entry name" value="Glyco_hydro_28"/>
</dbReference>
<organism evidence="9">
    <name type="scientific">Musa acuminata subsp. malaccensis</name>
    <name type="common">Wild banana</name>
    <name type="synonym">Musa malaccensis</name>
    <dbReference type="NCBI Taxonomy" id="214687"/>
    <lineage>
        <taxon>Eukaryota</taxon>
        <taxon>Viridiplantae</taxon>
        <taxon>Streptophyta</taxon>
        <taxon>Embryophyta</taxon>
        <taxon>Tracheophyta</taxon>
        <taxon>Spermatophyta</taxon>
        <taxon>Magnoliopsida</taxon>
        <taxon>Liliopsida</taxon>
        <taxon>Zingiberales</taxon>
        <taxon>Musaceae</taxon>
        <taxon>Musa</taxon>
    </lineage>
</organism>
<name>A0A8D7FI95_MUSAM</name>
<dbReference type="EMBL" id="HG996476">
    <property type="protein sequence ID" value="CAG1854863.1"/>
    <property type="molecule type" value="Genomic_DNA"/>
</dbReference>
<keyword evidence="7" id="KW-0961">Cell wall biogenesis/degradation</keyword>
<keyword evidence="4" id="KW-0964">Secreted</keyword>
<evidence type="ECO:0000256" key="4">
    <source>
        <dbReference type="ARBA" id="ARBA00022525"/>
    </source>
</evidence>
<evidence type="ECO:0000256" key="2">
    <source>
        <dbReference type="ARBA" id="ARBA00008834"/>
    </source>
</evidence>
<dbReference type="PANTHER" id="PTHR31375">
    <property type="match status" value="1"/>
</dbReference>
<reference evidence="9" key="1">
    <citation type="submission" date="2021-03" db="EMBL/GenBank/DDBJ databases">
        <authorList>
            <consortium name="Genoscope - CEA"/>
            <person name="William W."/>
        </authorList>
    </citation>
    <scope>NUCLEOTIDE SEQUENCE</scope>
    <source>
        <strain evidence="9">Doubled-haploid Pahang</strain>
    </source>
</reference>
<comment type="similarity">
    <text evidence="2 8">Belongs to the glycosyl hydrolase 28 family.</text>
</comment>
<dbReference type="InterPro" id="IPR012334">
    <property type="entry name" value="Pectin_lyas_fold"/>
</dbReference>
<dbReference type="SUPFAM" id="SSF51126">
    <property type="entry name" value="Pectin lyase-like"/>
    <property type="match status" value="3"/>
</dbReference>
<dbReference type="GO" id="GO:0004650">
    <property type="term" value="F:polygalacturonase activity"/>
    <property type="evidence" value="ECO:0007669"/>
    <property type="project" value="InterPro"/>
</dbReference>
<dbReference type="Pfam" id="PF00295">
    <property type="entry name" value="Glyco_hydro_28"/>
    <property type="match status" value="4"/>
</dbReference>
<dbReference type="InterPro" id="IPR011050">
    <property type="entry name" value="Pectin_lyase_fold/virulence"/>
</dbReference>
<keyword evidence="5 8" id="KW-0378">Hydrolase</keyword>
<keyword evidence="6 8" id="KW-0326">Glycosidase</keyword>
<evidence type="ECO:0000256" key="8">
    <source>
        <dbReference type="RuleBase" id="RU361169"/>
    </source>
</evidence>
<dbReference type="GO" id="GO:0005975">
    <property type="term" value="P:carbohydrate metabolic process"/>
    <property type="evidence" value="ECO:0007669"/>
    <property type="project" value="InterPro"/>
</dbReference>
<comment type="subcellular location">
    <subcellularLocation>
        <location evidence="1">Secreted</location>
        <location evidence="1">Cell wall</location>
    </subcellularLocation>
</comment>
<dbReference type="AlphaFoldDB" id="A0A8D7FI95"/>
<protein>
    <submittedName>
        <fullName evidence="9">(wild Malaysian banana) hypothetical protein</fullName>
    </submittedName>
</protein>
<dbReference type="InterPro" id="IPR006626">
    <property type="entry name" value="PbH1"/>
</dbReference>
<evidence type="ECO:0000256" key="3">
    <source>
        <dbReference type="ARBA" id="ARBA00022512"/>
    </source>
</evidence>
<evidence type="ECO:0000256" key="6">
    <source>
        <dbReference type="ARBA" id="ARBA00023295"/>
    </source>
</evidence>
<feature type="non-terminal residue" evidence="9">
    <location>
        <position position="1114"/>
    </location>
</feature>
<evidence type="ECO:0000256" key="7">
    <source>
        <dbReference type="ARBA" id="ARBA00023316"/>
    </source>
</evidence>
<accession>A0A8D7FI95</accession>
<dbReference type="SMART" id="SM00710">
    <property type="entry name" value="PbH1"/>
    <property type="match status" value="14"/>
</dbReference>
<evidence type="ECO:0000256" key="1">
    <source>
        <dbReference type="ARBA" id="ARBA00004191"/>
    </source>
</evidence>
<gene>
    <name evidence="9" type="ORF">GSMUA_330890.1</name>
</gene>
<dbReference type="GO" id="GO:0071555">
    <property type="term" value="P:cell wall organization"/>
    <property type="evidence" value="ECO:0007669"/>
    <property type="project" value="UniProtKB-KW"/>
</dbReference>
<evidence type="ECO:0000256" key="5">
    <source>
        <dbReference type="ARBA" id="ARBA00022801"/>
    </source>
</evidence>
<sequence>GDGQTDDTNAFVQAWAAACADTRSPVILVPSGKTFLIGEITLSGPCKSSIDFRLQGDIVAPNSKWTNDKASLLTFTFVNRLIVHGYGQIDGRGQLWWDLFDKKVDTLIQTLLSPSSHLILTFHHCNDLYVRGITIKNGPDKHMTFFKCVGVTISWVKITAPGNSPNTDGMFFSGCQNVDVSGSIIGTGDDCVAIGPDCSKININRVHCGPGHGFSIGSLGRDGAEQSVENIRVSDSSVMDALTGARIKTWQGGSGYVRGIVFENLRLYSVKTPIMIDQFYCNGNSCQNHTSAVAISDVQFVNFSGTTTTENPIKILCSKSVPCKGIHLENVKLSMAALAVLGLLLLSLSAAVGYKTYNVLDFKAVGDGQTDDTNAFVQAWAAACADTGSPVILVPSGKTFLIGEITLSGPCKSSIDFRLQGDIVAPNSKWTNDKASLLTFTYVNRLIVHGYGQIDGRGQLWWDLFNKKILTFHHCNDLYVKGITIKNGPDKHMTFFKCVGVTISWVKVTAPGDSPNTDGMFFSGCQNVDVSGSIIGTGDDCVAIGPDCSKININRVRCGPGHGFSIGSLGRDGAEQSVENIRVSDSSVTDALTGARIKTWQGGSGYVRGIVFENLRLYSVKTPIMIDQFYCNGNSCQNQTSAVAISDVQFVNFSGTTTTENPIKILCSKSVPCKGIHLENVKLSMAALAVLGLLLLSLSAAVGYKTYNVLDFKAVGDGQTDDTNAFVQAWAAACADTRSPVILVPSGKTFLIGEITLSGPCKSSIDFRLQGDIVAPNSKWTNDKASLLTFTYVNRLIVHGYGQIDGRGQLWWDLFHKKVDTLIQTLLSPSSHLAFNDNFDVNRTYHHFLHSIVLCISNNVERLSVGTLTFHHCNDLYVKGITIKNGPDKQMTFFKCVGVKISWVKITAPGDSPNTDGMYFSGCQNVNVSGSIIGTGDDCVAIGPDCSMININCVHCGPGHGFSIGSLGRDGAEQSVENICVSNSSVMDALTGARIKTWQGGSGYVRGIVFENMRIYSVKTPIMIDQFYCNGNSCQNQTSAVAISDVQFVNISGTTTMEHPIKILCSKSVPCKGIHLENVKLSMVGGTTPVTSVCINANDCQFIRVDPDVQCVAG</sequence>
<dbReference type="Gene3D" id="2.160.20.10">
    <property type="entry name" value="Single-stranded right-handed beta-helix, Pectin lyase-like"/>
    <property type="match status" value="3"/>
</dbReference>
<proteinExistence type="inferred from homology"/>